<dbReference type="EMBL" id="HBER01041227">
    <property type="protein sequence ID" value="CAD8545490.1"/>
    <property type="molecule type" value="Transcribed_RNA"/>
</dbReference>
<evidence type="ECO:0000313" key="1">
    <source>
        <dbReference type="EMBL" id="CAD8545490.1"/>
    </source>
</evidence>
<organism evidence="1">
    <name type="scientific">Calcidiscus leptoporus</name>
    <dbReference type="NCBI Taxonomy" id="127549"/>
    <lineage>
        <taxon>Eukaryota</taxon>
        <taxon>Haptista</taxon>
        <taxon>Haptophyta</taxon>
        <taxon>Prymnesiophyceae</taxon>
        <taxon>Coccolithales</taxon>
        <taxon>Calcidiscaceae</taxon>
        <taxon>Calcidiscus</taxon>
    </lineage>
</organism>
<reference evidence="1" key="1">
    <citation type="submission" date="2021-01" db="EMBL/GenBank/DDBJ databases">
        <authorList>
            <person name="Corre E."/>
            <person name="Pelletier E."/>
            <person name="Niang G."/>
            <person name="Scheremetjew M."/>
            <person name="Finn R."/>
            <person name="Kale V."/>
            <person name="Holt S."/>
            <person name="Cochrane G."/>
            <person name="Meng A."/>
            <person name="Brown T."/>
            <person name="Cohen L."/>
        </authorList>
    </citation>
    <scope>NUCLEOTIDE SEQUENCE</scope>
    <source>
        <strain evidence="1">RCC1130</strain>
    </source>
</reference>
<proteinExistence type="predicted"/>
<sequence>MPPAMYAEPKGPLSSTTLALSTSWYQPLRELLNLTSSPVAPTAEQREAALFKLISGFVTDLECGVVYSASEHMATQMSFLTSGLVDRAHFDFQIRMQNLSADLERLGQQIEYSSALRRNGSVWKCALGRENEAGKKAKMPISKADFEGALTRHAGLVQRLCTVYMQDYVCLGFTLPLECEGGGELSWMLPLEKRTHRKAGTSTSKGRSDRRS</sequence>
<dbReference type="AlphaFoldDB" id="A0A7S0P0U9"/>
<name>A0A7S0P0U9_9EUKA</name>
<gene>
    <name evidence="1" type="ORF">CLEP1334_LOCUS20779</name>
</gene>
<accession>A0A7S0P0U9</accession>
<protein>
    <submittedName>
        <fullName evidence="1">Uncharacterized protein</fullName>
    </submittedName>
</protein>